<dbReference type="Gene3D" id="1.10.443.10">
    <property type="entry name" value="Intergrase catalytic core"/>
    <property type="match status" value="1"/>
</dbReference>
<dbReference type="InterPro" id="IPR011010">
    <property type="entry name" value="DNA_brk_join_enz"/>
</dbReference>
<dbReference type="Pfam" id="PF00589">
    <property type="entry name" value="Phage_integrase"/>
    <property type="match status" value="1"/>
</dbReference>
<dbReference type="Proteomes" id="UP001208656">
    <property type="component" value="Unassembled WGS sequence"/>
</dbReference>
<protein>
    <submittedName>
        <fullName evidence="3">Tyrosine-type recombinase/integrase</fullName>
    </submittedName>
</protein>
<evidence type="ECO:0000313" key="4">
    <source>
        <dbReference type="Proteomes" id="UP001208656"/>
    </source>
</evidence>
<comment type="caution">
    <text evidence="3">The sequence shown here is derived from an EMBL/GenBank/DDBJ whole genome shotgun (WGS) entry which is preliminary data.</text>
</comment>
<dbReference type="PANTHER" id="PTHR30349">
    <property type="entry name" value="PHAGE INTEGRASE-RELATED"/>
    <property type="match status" value="1"/>
</dbReference>
<name>A0ABT2WHN9_9BACI</name>
<organism evidence="3 4">
    <name type="scientific">Pallidibacillus thermolactis</name>
    <dbReference type="NCBI Taxonomy" id="251051"/>
    <lineage>
        <taxon>Bacteria</taxon>
        <taxon>Bacillati</taxon>
        <taxon>Bacillota</taxon>
        <taxon>Bacilli</taxon>
        <taxon>Bacillales</taxon>
        <taxon>Bacillaceae</taxon>
        <taxon>Pallidibacillus</taxon>
    </lineage>
</organism>
<dbReference type="InterPro" id="IPR002104">
    <property type="entry name" value="Integrase_catalytic"/>
</dbReference>
<dbReference type="InterPro" id="IPR050090">
    <property type="entry name" value="Tyrosine_recombinase_XerCD"/>
</dbReference>
<evidence type="ECO:0000256" key="1">
    <source>
        <dbReference type="ARBA" id="ARBA00023172"/>
    </source>
</evidence>
<dbReference type="InterPro" id="IPR013762">
    <property type="entry name" value="Integrase-like_cat_sf"/>
</dbReference>
<dbReference type="PANTHER" id="PTHR30349:SF82">
    <property type="entry name" value="INTEGRASE_RECOMBINASE YOEC-RELATED"/>
    <property type="match status" value="1"/>
</dbReference>
<reference evidence="3 4" key="1">
    <citation type="submission" date="2022-10" db="EMBL/GenBank/DDBJ databases">
        <title>Description of Fervidibacillus gen. nov. in the family Fervidibacillaceae fam. nov. with two species, Fervidibacillus albus sp. nov., and Fervidibacillus halotolerans sp. nov., isolated from tidal flat sediments.</title>
        <authorList>
            <person name="Kwon K.K."/>
            <person name="Yang S.-H."/>
        </authorList>
    </citation>
    <scope>NUCLEOTIDE SEQUENCE [LARGE SCALE GENOMIC DNA]</scope>
    <source>
        <strain evidence="3 4">DSM 23332</strain>
    </source>
</reference>
<dbReference type="EMBL" id="JAOUSE010000043">
    <property type="protein sequence ID" value="MCU9595207.1"/>
    <property type="molecule type" value="Genomic_DNA"/>
</dbReference>
<dbReference type="SUPFAM" id="SSF56349">
    <property type="entry name" value="DNA breaking-rejoining enzymes"/>
    <property type="match status" value="1"/>
</dbReference>
<evidence type="ECO:0000313" key="3">
    <source>
        <dbReference type="EMBL" id="MCU9595207.1"/>
    </source>
</evidence>
<accession>A0ABT2WHN9</accession>
<sequence length="188" mass="21812">MEYVNPIRDIETIQKMKNVIRKHSLRDLLFFVIGINTGITLNDLLNLKVSDVWDGTKMCEYLKIKDHKTGEVKTYYLNSKVEEVLLEYLSKNEWKSDDYLFKSKKNNNQPITRQQAYRIINNAAKEVGISEKIGTTTLRKTFGYHAYYKGVAISLIKSIFNHNSTAETLKYIGIEKNDELPIKVDVNL</sequence>
<keyword evidence="4" id="KW-1185">Reference proteome</keyword>
<proteinExistence type="predicted"/>
<keyword evidence="1" id="KW-0233">DNA recombination</keyword>
<dbReference type="PROSITE" id="PS51898">
    <property type="entry name" value="TYR_RECOMBINASE"/>
    <property type="match status" value="1"/>
</dbReference>
<feature type="domain" description="Tyr recombinase" evidence="2">
    <location>
        <begin position="3"/>
        <end position="185"/>
    </location>
</feature>
<evidence type="ECO:0000259" key="2">
    <source>
        <dbReference type="PROSITE" id="PS51898"/>
    </source>
</evidence>
<dbReference type="RefSeq" id="WP_263062046.1">
    <property type="nucleotide sequence ID" value="NZ_JAOUSE010000043.1"/>
</dbReference>
<gene>
    <name evidence="3" type="ORF">OEV82_12235</name>
</gene>